<feature type="domain" description="DUF2383" evidence="1">
    <location>
        <begin position="6"/>
        <end position="106"/>
    </location>
</feature>
<evidence type="ECO:0000259" key="1">
    <source>
        <dbReference type="Pfam" id="PF09537"/>
    </source>
</evidence>
<dbReference type="CDD" id="cd00657">
    <property type="entry name" value="Ferritin_like"/>
    <property type="match status" value="1"/>
</dbReference>
<dbReference type="Pfam" id="PF09537">
    <property type="entry name" value="DUF2383"/>
    <property type="match status" value="1"/>
</dbReference>
<accession>A0A0J1FX91</accession>
<name>A0A0J1FX91_9FIRM</name>
<dbReference type="SUPFAM" id="SSF47240">
    <property type="entry name" value="Ferritin-like"/>
    <property type="match status" value="1"/>
</dbReference>
<dbReference type="InterPro" id="IPR012347">
    <property type="entry name" value="Ferritin-like"/>
</dbReference>
<dbReference type="Proteomes" id="UP000036356">
    <property type="component" value="Unassembled WGS sequence"/>
</dbReference>
<dbReference type="EMBL" id="LDZY01000001">
    <property type="protein sequence ID" value="KLU67927.1"/>
    <property type="molecule type" value="Genomic_DNA"/>
</dbReference>
<comment type="caution">
    <text evidence="2">The sequence shown here is derived from an EMBL/GenBank/DDBJ whole genome shotgun (WGS) entry which is preliminary data.</text>
</comment>
<gene>
    <name evidence="2" type="ORF">DEAC_c03350</name>
</gene>
<dbReference type="InterPro" id="IPR019052">
    <property type="entry name" value="DUF2383"/>
</dbReference>
<dbReference type="Gene3D" id="1.20.1260.10">
    <property type="match status" value="1"/>
</dbReference>
<keyword evidence="3" id="KW-1185">Reference proteome</keyword>
<evidence type="ECO:0000313" key="3">
    <source>
        <dbReference type="Proteomes" id="UP000036356"/>
    </source>
</evidence>
<sequence length="146" mass="16617">MDRSFEVLNSILAGEHMAIEEYQSCVDVLSDGPLRNHLTSILTDHKNHATRLAYYIQMNGGKVREGAGLAGNIETWKNRIRNLGKVKSEQMLDHLYSGEDKGLARAVQYSERNLSGADKELLEPIFADEHDHLKQLQKLKEGFFYQ</sequence>
<dbReference type="PATRIC" id="fig|476652.3.peg.336"/>
<proteinExistence type="predicted"/>
<protein>
    <recommendedName>
        <fullName evidence="1">DUF2383 domain-containing protein</fullName>
    </recommendedName>
</protein>
<organism evidence="2 3">
    <name type="scientific">Desulfosporosinus acididurans</name>
    <dbReference type="NCBI Taxonomy" id="476652"/>
    <lineage>
        <taxon>Bacteria</taxon>
        <taxon>Bacillati</taxon>
        <taxon>Bacillota</taxon>
        <taxon>Clostridia</taxon>
        <taxon>Eubacteriales</taxon>
        <taxon>Desulfitobacteriaceae</taxon>
        <taxon>Desulfosporosinus</taxon>
    </lineage>
</organism>
<evidence type="ECO:0000313" key="2">
    <source>
        <dbReference type="EMBL" id="KLU67927.1"/>
    </source>
</evidence>
<reference evidence="2 3" key="1">
    <citation type="submission" date="2015-06" db="EMBL/GenBank/DDBJ databases">
        <title>Draft genome of the moderately acidophilic sulfate reducer Candidatus Desulfosporosinus acididurans strain M1.</title>
        <authorList>
            <person name="Poehlein A."/>
            <person name="Petzsch P."/>
            <person name="Johnson B.D."/>
            <person name="Schloemann M."/>
            <person name="Daniel R."/>
            <person name="Muehling M."/>
        </authorList>
    </citation>
    <scope>NUCLEOTIDE SEQUENCE [LARGE SCALE GENOMIC DNA]</scope>
    <source>
        <strain evidence="2 3">M1</strain>
    </source>
</reference>
<dbReference type="AlphaFoldDB" id="A0A0J1FX91"/>
<dbReference type="InterPro" id="IPR009078">
    <property type="entry name" value="Ferritin-like_SF"/>
</dbReference>
<dbReference type="STRING" id="476652.DEAC_c03350"/>
<dbReference type="RefSeq" id="WP_047808257.1">
    <property type="nucleotide sequence ID" value="NZ_LDZY01000001.1"/>
</dbReference>